<reference evidence="3 4" key="1">
    <citation type="journal article" date="2018" name="Nat. Ecol. Evol.">
        <title>Pezizomycetes genomes reveal the molecular basis of ectomycorrhizal truffle lifestyle.</title>
        <authorList>
            <person name="Murat C."/>
            <person name="Payen T."/>
            <person name="Noel B."/>
            <person name="Kuo A."/>
            <person name="Morin E."/>
            <person name="Chen J."/>
            <person name="Kohler A."/>
            <person name="Krizsan K."/>
            <person name="Balestrini R."/>
            <person name="Da Silva C."/>
            <person name="Montanini B."/>
            <person name="Hainaut M."/>
            <person name="Levati E."/>
            <person name="Barry K.W."/>
            <person name="Belfiori B."/>
            <person name="Cichocki N."/>
            <person name="Clum A."/>
            <person name="Dockter R.B."/>
            <person name="Fauchery L."/>
            <person name="Guy J."/>
            <person name="Iotti M."/>
            <person name="Le Tacon F."/>
            <person name="Lindquist E.A."/>
            <person name="Lipzen A."/>
            <person name="Malagnac F."/>
            <person name="Mello A."/>
            <person name="Molinier V."/>
            <person name="Miyauchi S."/>
            <person name="Poulain J."/>
            <person name="Riccioni C."/>
            <person name="Rubini A."/>
            <person name="Sitrit Y."/>
            <person name="Splivallo R."/>
            <person name="Traeger S."/>
            <person name="Wang M."/>
            <person name="Zifcakova L."/>
            <person name="Wipf D."/>
            <person name="Zambonelli A."/>
            <person name="Paolocci F."/>
            <person name="Nowrousian M."/>
            <person name="Ottonello S."/>
            <person name="Baldrian P."/>
            <person name="Spatafora J.W."/>
            <person name="Henrissat B."/>
            <person name="Nagy L.G."/>
            <person name="Aury J.M."/>
            <person name="Wincker P."/>
            <person name="Grigoriev I.V."/>
            <person name="Bonfante P."/>
            <person name="Martin F.M."/>
        </authorList>
    </citation>
    <scope>NUCLEOTIDE SEQUENCE [LARGE SCALE GENOMIC DNA]</scope>
    <source>
        <strain evidence="3 4">RN42</strain>
    </source>
</reference>
<feature type="region of interest" description="Disordered" evidence="1">
    <location>
        <begin position="86"/>
        <end position="151"/>
    </location>
</feature>
<protein>
    <submittedName>
        <fullName evidence="3">Uncharacterized protein</fullName>
    </submittedName>
</protein>
<evidence type="ECO:0000313" key="4">
    <source>
        <dbReference type="Proteomes" id="UP000275078"/>
    </source>
</evidence>
<keyword evidence="4" id="KW-1185">Reference proteome</keyword>
<name>A0A3N4IUN8_ASCIM</name>
<evidence type="ECO:0000313" key="3">
    <source>
        <dbReference type="EMBL" id="RPA87971.1"/>
    </source>
</evidence>
<evidence type="ECO:0000256" key="2">
    <source>
        <dbReference type="SAM" id="SignalP"/>
    </source>
</evidence>
<feature type="chain" id="PRO_5018313974" evidence="2">
    <location>
        <begin position="20"/>
        <end position="151"/>
    </location>
</feature>
<dbReference type="Proteomes" id="UP000275078">
    <property type="component" value="Unassembled WGS sequence"/>
</dbReference>
<organism evidence="3 4">
    <name type="scientific">Ascobolus immersus RN42</name>
    <dbReference type="NCBI Taxonomy" id="1160509"/>
    <lineage>
        <taxon>Eukaryota</taxon>
        <taxon>Fungi</taxon>
        <taxon>Dikarya</taxon>
        <taxon>Ascomycota</taxon>
        <taxon>Pezizomycotina</taxon>
        <taxon>Pezizomycetes</taxon>
        <taxon>Pezizales</taxon>
        <taxon>Ascobolaceae</taxon>
        <taxon>Ascobolus</taxon>
    </lineage>
</organism>
<accession>A0A3N4IUN8</accession>
<sequence length="151" mass="16533">MRFTIACTLLLTITSSLAAAGILQPRQKNGNALNGSRPKGDLSRLAPVVLEPRQQRGESYIGYEDGEAMPQAVPVSSEKVVNLHPRSFLLESRQRPKSAQTGKKATEGQIKLHLSPTPPSALGRRQRPRWALNGKPKRNLLLPKIASPKVE</sequence>
<feature type="region of interest" description="Disordered" evidence="1">
    <location>
        <begin position="27"/>
        <end position="46"/>
    </location>
</feature>
<gene>
    <name evidence="3" type="ORF">BJ508DRAFT_409899</name>
</gene>
<evidence type="ECO:0000256" key="1">
    <source>
        <dbReference type="SAM" id="MobiDB-lite"/>
    </source>
</evidence>
<keyword evidence="2" id="KW-0732">Signal</keyword>
<proteinExistence type="predicted"/>
<feature type="signal peptide" evidence="2">
    <location>
        <begin position="1"/>
        <end position="19"/>
    </location>
</feature>
<dbReference type="EMBL" id="ML119645">
    <property type="protein sequence ID" value="RPA87971.1"/>
    <property type="molecule type" value="Genomic_DNA"/>
</dbReference>
<dbReference type="AlphaFoldDB" id="A0A3N4IUN8"/>